<dbReference type="InterPro" id="IPR002204">
    <property type="entry name" value="3-OH-isobutyrate_DH-rel_CS"/>
</dbReference>
<dbReference type="PROSITE" id="PS00895">
    <property type="entry name" value="3_HYDROXYISOBUT_DH"/>
    <property type="match status" value="1"/>
</dbReference>
<accession>A0A0F7SL40</accession>
<protein>
    <submittedName>
        <fullName evidence="3">Ketose-bisphosphate aldolase class-ii family protein</fullName>
    </submittedName>
</protein>
<feature type="domain" description="6-phosphogluconate dehydrogenase NADP-binding" evidence="1">
    <location>
        <begin position="174"/>
        <end position="334"/>
    </location>
</feature>
<reference evidence="3" key="1">
    <citation type="submission" date="2014-08" db="EMBL/GenBank/DDBJ databases">
        <authorList>
            <person name="Sharma Rahul"/>
            <person name="Thines Marco"/>
        </authorList>
    </citation>
    <scope>NUCLEOTIDE SEQUENCE</scope>
</reference>
<dbReference type="SUPFAM" id="SSF48179">
    <property type="entry name" value="6-phosphogluconate dehydrogenase C-terminal domain-like"/>
    <property type="match status" value="2"/>
</dbReference>
<dbReference type="AlphaFoldDB" id="A0A0F7SL40"/>
<evidence type="ECO:0000313" key="3">
    <source>
        <dbReference type="EMBL" id="CDZ98368.1"/>
    </source>
</evidence>
<feature type="domain" description="3-hydroxyisobutyrate dehydrogenase-like NAD-binding" evidence="2">
    <location>
        <begin position="19"/>
        <end position="125"/>
    </location>
</feature>
<dbReference type="InterPro" id="IPR006115">
    <property type="entry name" value="6PGDH_NADP-bd"/>
</dbReference>
<dbReference type="Gene3D" id="3.40.50.720">
    <property type="entry name" value="NAD(P)-binding Rossmann-like Domain"/>
    <property type="match status" value="1"/>
</dbReference>
<dbReference type="PANTHER" id="PTHR43060:SF17">
    <property type="entry name" value="L-THREONATE DEHYDROGENASE"/>
    <property type="match status" value="1"/>
</dbReference>
<feature type="domain" description="3-hydroxyisobutyrate dehydrogenase-like NAD-binding" evidence="2">
    <location>
        <begin position="351"/>
        <end position="473"/>
    </location>
</feature>
<dbReference type="InterPro" id="IPR029154">
    <property type="entry name" value="HIBADH-like_NADP-bd"/>
</dbReference>
<dbReference type="EMBL" id="LN483345">
    <property type="protein sequence ID" value="CDZ98368.1"/>
    <property type="molecule type" value="Genomic_DNA"/>
</dbReference>
<dbReference type="SUPFAM" id="SSF51735">
    <property type="entry name" value="NAD(P)-binding Rossmann-fold domains"/>
    <property type="match status" value="1"/>
</dbReference>
<dbReference type="PANTHER" id="PTHR43060">
    <property type="entry name" value="3-HYDROXYISOBUTYRATE DEHYDROGENASE-LIKE 1, MITOCHONDRIAL-RELATED"/>
    <property type="match status" value="1"/>
</dbReference>
<sequence length="485" mass="50730">MAPSARKESALSKQEKLELVADMLEINHTTTVIEAFSLASKTGLDLRMLYDIIVGAAGNSTAFQQIGARLLSVDSASTTPSSSMASLQELERKVQKVLAESVTLGLPLPLTNQSAQLLLASKKYSSGPDELAMNALAKTFETLGSDKIEGKQKGLSEVTLSDGSQEEKPSSLEKVAFVGLGAMGLGMATSLIKANVPVVGYDVYPPSLQKFQDVGGKCAKSLEDAVQGAQCLVLMVVSIQQAADIILGTSSSPGIGDLLSPSTPILLHSTVPPSEIVQLQSSLSKLPSKPILIDAPVSGGTIRAAQGDLTIIVSADDHTGSVIKSIRPVLDGMTGGLNIKGRLRVLDGGLGQASFVKLVNQHLAGVHVALAAESLALSTRLGLHAPDLFEYISKGAGQRGTSWMFENRVPHMLTGDLTPLSAGAIFVKDLTIVGSEASNLGIPVFLASSALQLYIYGVGAGWGGDDDSGIVRMWEPLGIKAHQKW</sequence>
<dbReference type="GO" id="GO:0051287">
    <property type="term" value="F:NAD binding"/>
    <property type="evidence" value="ECO:0007669"/>
    <property type="project" value="InterPro"/>
</dbReference>
<dbReference type="InterPro" id="IPR013328">
    <property type="entry name" value="6PGD_dom2"/>
</dbReference>
<organism evidence="3">
    <name type="scientific">Phaffia rhodozyma</name>
    <name type="common">Yeast</name>
    <name type="synonym">Xanthophyllomyces dendrorhous</name>
    <dbReference type="NCBI Taxonomy" id="264483"/>
    <lineage>
        <taxon>Eukaryota</taxon>
        <taxon>Fungi</taxon>
        <taxon>Dikarya</taxon>
        <taxon>Basidiomycota</taxon>
        <taxon>Agaricomycotina</taxon>
        <taxon>Tremellomycetes</taxon>
        <taxon>Cystofilobasidiales</taxon>
        <taxon>Mrakiaceae</taxon>
        <taxon>Phaffia</taxon>
    </lineage>
</organism>
<dbReference type="GO" id="GO:0016491">
    <property type="term" value="F:oxidoreductase activity"/>
    <property type="evidence" value="ECO:0007669"/>
    <property type="project" value="InterPro"/>
</dbReference>
<name>A0A0F7SL40_PHARH</name>
<dbReference type="Pfam" id="PF03446">
    <property type="entry name" value="NAD_binding_2"/>
    <property type="match status" value="1"/>
</dbReference>
<dbReference type="GO" id="GO:0050661">
    <property type="term" value="F:NADP binding"/>
    <property type="evidence" value="ECO:0007669"/>
    <property type="project" value="InterPro"/>
</dbReference>
<dbReference type="Gene3D" id="1.10.1040.10">
    <property type="entry name" value="N-(1-d-carboxylethyl)-l-norvaline Dehydrogenase, domain 2"/>
    <property type="match status" value="2"/>
</dbReference>
<dbReference type="InterPro" id="IPR036291">
    <property type="entry name" value="NAD(P)-bd_dom_sf"/>
</dbReference>
<dbReference type="Pfam" id="PF14833">
    <property type="entry name" value="NAD_binding_11"/>
    <property type="match status" value="2"/>
</dbReference>
<proteinExistence type="predicted"/>
<evidence type="ECO:0000259" key="2">
    <source>
        <dbReference type="Pfam" id="PF14833"/>
    </source>
</evidence>
<dbReference type="InterPro" id="IPR008927">
    <property type="entry name" value="6-PGluconate_DH-like_C_sf"/>
</dbReference>
<evidence type="ECO:0000259" key="1">
    <source>
        <dbReference type="Pfam" id="PF03446"/>
    </source>
</evidence>